<dbReference type="SUPFAM" id="SSF110849">
    <property type="entry name" value="ParB/Sulfiredoxin"/>
    <property type="match status" value="1"/>
</dbReference>
<evidence type="ECO:0000313" key="1">
    <source>
        <dbReference type="EMBL" id="MDT0307251.1"/>
    </source>
</evidence>
<comment type="caution">
    <text evidence="1">The sequence shown here is derived from an EMBL/GenBank/DDBJ whole genome shotgun (WGS) entry which is preliminary data.</text>
</comment>
<dbReference type="Proteomes" id="UP001183388">
    <property type="component" value="Unassembled WGS sequence"/>
</dbReference>
<name>A0ABU2L6Q4_9ACTN</name>
<gene>
    <name evidence="1" type="ORF">RM780_09780</name>
</gene>
<proteinExistence type="predicted"/>
<reference evidence="2" key="1">
    <citation type="submission" date="2023-07" db="EMBL/GenBank/DDBJ databases">
        <title>30 novel species of actinomycetes from the DSMZ collection.</title>
        <authorList>
            <person name="Nouioui I."/>
        </authorList>
    </citation>
    <scope>NUCLEOTIDE SEQUENCE [LARGE SCALE GENOMIC DNA]</scope>
    <source>
        <strain evidence="2">DSM 44917</strain>
    </source>
</reference>
<dbReference type="EMBL" id="JAVREN010000010">
    <property type="protein sequence ID" value="MDT0307251.1"/>
    <property type="molecule type" value="Genomic_DNA"/>
</dbReference>
<sequence>MGEREFFQFLAFRWDVTRAKEIAAGIPPGRMNPAPFFGWLSAISIDEEHVARVDTGRPLLAVRIRELDGAVLIIDGWHRLARAQRDGLTQLPVVILHESQEWEVRIFGGTKTRPEDPRT</sequence>
<accession>A0ABU2L6Q4</accession>
<evidence type="ECO:0000313" key="2">
    <source>
        <dbReference type="Proteomes" id="UP001183388"/>
    </source>
</evidence>
<keyword evidence="2" id="KW-1185">Reference proteome</keyword>
<organism evidence="1 2">
    <name type="scientific">Streptomyces boetiae</name>
    <dbReference type="NCBI Taxonomy" id="3075541"/>
    <lineage>
        <taxon>Bacteria</taxon>
        <taxon>Bacillati</taxon>
        <taxon>Actinomycetota</taxon>
        <taxon>Actinomycetes</taxon>
        <taxon>Kitasatosporales</taxon>
        <taxon>Streptomycetaceae</taxon>
        <taxon>Streptomyces</taxon>
    </lineage>
</organism>
<evidence type="ECO:0008006" key="3">
    <source>
        <dbReference type="Google" id="ProtNLM"/>
    </source>
</evidence>
<dbReference type="InterPro" id="IPR036086">
    <property type="entry name" value="ParB/Sulfiredoxin_sf"/>
</dbReference>
<protein>
    <recommendedName>
        <fullName evidence="3">ParB/Sulfiredoxin domain-containing protein</fullName>
    </recommendedName>
</protein>
<dbReference type="RefSeq" id="WP_311630193.1">
    <property type="nucleotide sequence ID" value="NZ_JAVREN010000010.1"/>
</dbReference>